<name>A0A4S4NKM8_9BACT</name>
<proteinExistence type="predicted"/>
<comment type="caution">
    <text evidence="2">The sequence shown here is derived from an EMBL/GenBank/DDBJ whole genome shotgun (WGS) entry which is preliminary data.</text>
</comment>
<evidence type="ECO:0000256" key="1">
    <source>
        <dbReference type="SAM" id="SignalP"/>
    </source>
</evidence>
<organism evidence="2 3">
    <name type="scientific">Neolewinella litorea</name>
    <dbReference type="NCBI Taxonomy" id="2562452"/>
    <lineage>
        <taxon>Bacteria</taxon>
        <taxon>Pseudomonadati</taxon>
        <taxon>Bacteroidota</taxon>
        <taxon>Saprospiria</taxon>
        <taxon>Saprospirales</taxon>
        <taxon>Lewinellaceae</taxon>
        <taxon>Neolewinella</taxon>
    </lineage>
</organism>
<dbReference type="RefSeq" id="WP_136457694.1">
    <property type="nucleotide sequence ID" value="NZ_SRSF01000002.1"/>
</dbReference>
<dbReference type="EMBL" id="SRSF01000002">
    <property type="protein sequence ID" value="THH40434.1"/>
    <property type="molecule type" value="Genomic_DNA"/>
</dbReference>
<evidence type="ECO:0000313" key="2">
    <source>
        <dbReference type="EMBL" id="THH40434.1"/>
    </source>
</evidence>
<protein>
    <submittedName>
        <fullName evidence="2">T9SS type A sorting domain-containing protein</fullName>
    </submittedName>
</protein>
<gene>
    <name evidence="2" type="ORF">E4021_06775</name>
</gene>
<feature type="signal peptide" evidence="1">
    <location>
        <begin position="1"/>
        <end position="18"/>
    </location>
</feature>
<dbReference type="OrthoDB" id="1466765at2"/>
<dbReference type="Proteomes" id="UP000308528">
    <property type="component" value="Unassembled WGS sequence"/>
</dbReference>
<dbReference type="AlphaFoldDB" id="A0A4S4NKM8"/>
<accession>A0A4S4NKM8</accession>
<keyword evidence="3" id="KW-1185">Reference proteome</keyword>
<keyword evidence="1" id="KW-0732">Signal</keyword>
<feature type="chain" id="PRO_5020742110" evidence="1">
    <location>
        <begin position="19"/>
        <end position="326"/>
    </location>
</feature>
<dbReference type="InterPro" id="IPR026444">
    <property type="entry name" value="Secre_tail"/>
</dbReference>
<evidence type="ECO:0000313" key="3">
    <source>
        <dbReference type="Proteomes" id="UP000308528"/>
    </source>
</evidence>
<sequence>MKLLFSLLLSGISCTVLAQPVCQIVSQNINQDFCTICSSGPDPALVDGVFTGTLEVYSTYTISASCLSGIYFASNFTISMDKDTDLIFGEDPQVADGTSVSITVMQSPQGGYIHAFGKNYVPVKNNNPDNYDDLAALMSSAANNRAVVPEPQALPVTLVKWQASVAENAVALTWRTAGESSNDFFIVEHSVNGLHFSPLAERSGATDGEATIDYTYRHATPSPGTNFYRLVQYDLDGSATLFPVVSAYFRNDRSATAIYPNPATPGNAIHITADDQSAPVALFTLNGRKIAGLVVGSSTELSLPPDLPPGMYILRIGTHSQRLAVR</sequence>
<reference evidence="2 3" key="1">
    <citation type="submission" date="2019-04" db="EMBL/GenBank/DDBJ databases">
        <title>Lewinella litorea sp. nov., isolated from a marine sand.</title>
        <authorList>
            <person name="Yoon J.-H."/>
        </authorList>
    </citation>
    <scope>NUCLEOTIDE SEQUENCE [LARGE SCALE GENOMIC DNA]</scope>
    <source>
        <strain evidence="2 3">HSMS-39</strain>
    </source>
</reference>
<dbReference type="NCBIfam" id="TIGR04183">
    <property type="entry name" value="Por_Secre_tail"/>
    <property type="match status" value="1"/>
</dbReference>